<sequence length="358" mass="39952">MADNLINLLESRVPGIAEDEADIHQLLQSLVRQHLEEVLDTKELPLPDEPLGLETCQLMARRVGEGLRQDGDVLAAELLQAVLPLSKTSIEDDVEHINDFLQRQAALVKHDFSPLLLQPRESNQGSNPTVGIPSWVTGYSGLDHAEWDLGNQQALPQFIISFEGGLIKTDLDVVGKIEKIHYLDTEDSGEVTGVEWAIGVLGSLNGVDAGIRNLSARELVDGLNRIFPFDSLHTKCAQLLAGVVYTLEGRQSQDNRFKSKVEKCLAEYFAAPSMSSQRQYVAQKLTRLLKYDTHIMRVRSAEITRLTTSRHIARSGRQRGAVNGEPICEVRCLGLEIQYIEFLVSHTPEPRRMAWAWS</sequence>
<protein>
    <submittedName>
        <fullName evidence="1">Uncharacterized protein</fullName>
    </submittedName>
</protein>
<dbReference type="VEuPathDB" id="FungiDB:PV07_00194"/>
<name>A0A0D2B6U9_9EURO</name>
<dbReference type="RefSeq" id="XP_016253553.1">
    <property type="nucleotide sequence ID" value="XM_016386625.1"/>
</dbReference>
<keyword evidence="2" id="KW-1185">Reference proteome</keyword>
<proteinExistence type="predicted"/>
<organism evidence="1 2">
    <name type="scientific">Cladophialophora immunda</name>
    <dbReference type="NCBI Taxonomy" id="569365"/>
    <lineage>
        <taxon>Eukaryota</taxon>
        <taxon>Fungi</taxon>
        <taxon>Dikarya</taxon>
        <taxon>Ascomycota</taxon>
        <taxon>Pezizomycotina</taxon>
        <taxon>Eurotiomycetes</taxon>
        <taxon>Chaetothyriomycetidae</taxon>
        <taxon>Chaetothyriales</taxon>
        <taxon>Herpotrichiellaceae</taxon>
        <taxon>Cladophialophora</taxon>
    </lineage>
</organism>
<gene>
    <name evidence="1" type="ORF">PV07_00194</name>
</gene>
<dbReference type="GeneID" id="27339388"/>
<accession>A0A0D2B6U9</accession>
<dbReference type="EMBL" id="KN847040">
    <property type="protein sequence ID" value="KIW33337.1"/>
    <property type="molecule type" value="Genomic_DNA"/>
</dbReference>
<evidence type="ECO:0000313" key="2">
    <source>
        <dbReference type="Proteomes" id="UP000054466"/>
    </source>
</evidence>
<dbReference type="OrthoDB" id="5382128at2759"/>
<dbReference type="AlphaFoldDB" id="A0A0D2B6U9"/>
<dbReference type="HOGENOM" id="CLU_773874_0_0_1"/>
<dbReference type="Proteomes" id="UP000054466">
    <property type="component" value="Unassembled WGS sequence"/>
</dbReference>
<evidence type="ECO:0000313" key="1">
    <source>
        <dbReference type="EMBL" id="KIW33337.1"/>
    </source>
</evidence>
<reference evidence="1 2" key="1">
    <citation type="submission" date="2015-01" db="EMBL/GenBank/DDBJ databases">
        <title>The Genome Sequence of Cladophialophora immunda CBS83496.</title>
        <authorList>
            <consortium name="The Broad Institute Genomics Platform"/>
            <person name="Cuomo C."/>
            <person name="de Hoog S."/>
            <person name="Gorbushina A."/>
            <person name="Stielow B."/>
            <person name="Teixiera M."/>
            <person name="Abouelleil A."/>
            <person name="Chapman S.B."/>
            <person name="Priest M."/>
            <person name="Young S.K."/>
            <person name="Wortman J."/>
            <person name="Nusbaum C."/>
            <person name="Birren B."/>
        </authorList>
    </citation>
    <scope>NUCLEOTIDE SEQUENCE [LARGE SCALE GENOMIC DNA]</scope>
    <source>
        <strain evidence="1 2">CBS 83496</strain>
    </source>
</reference>